<proteinExistence type="predicted"/>
<name>A0AAD8HR85_9APIA</name>
<gene>
    <name evidence="2" type="ORF">POM88_037251</name>
</gene>
<comment type="caution">
    <text evidence="2">The sequence shown here is derived from an EMBL/GenBank/DDBJ whole genome shotgun (WGS) entry which is preliminary data.</text>
</comment>
<feature type="region of interest" description="Disordered" evidence="1">
    <location>
        <begin position="37"/>
        <end position="67"/>
    </location>
</feature>
<accession>A0AAD8HR85</accession>
<reference evidence="2" key="1">
    <citation type="submission" date="2023-02" db="EMBL/GenBank/DDBJ databases">
        <title>Genome of toxic invasive species Heracleum sosnowskyi carries increased number of genes despite the absence of recent whole-genome duplications.</title>
        <authorList>
            <person name="Schelkunov M."/>
            <person name="Shtratnikova V."/>
            <person name="Makarenko M."/>
            <person name="Klepikova A."/>
            <person name="Omelchenko D."/>
            <person name="Novikova G."/>
            <person name="Obukhova E."/>
            <person name="Bogdanov V."/>
            <person name="Penin A."/>
            <person name="Logacheva M."/>
        </authorList>
    </citation>
    <scope>NUCLEOTIDE SEQUENCE</scope>
    <source>
        <strain evidence="2">Hsosn_3</strain>
        <tissue evidence="2">Leaf</tissue>
    </source>
</reference>
<dbReference type="AlphaFoldDB" id="A0AAD8HR85"/>
<dbReference type="Proteomes" id="UP001237642">
    <property type="component" value="Unassembled WGS sequence"/>
</dbReference>
<evidence type="ECO:0000313" key="2">
    <source>
        <dbReference type="EMBL" id="KAK1371159.1"/>
    </source>
</evidence>
<keyword evidence="3" id="KW-1185">Reference proteome</keyword>
<evidence type="ECO:0000256" key="1">
    <source>
        <dbReference type="SAM" id="MobiDB-lite"/>
    </source>
</evidence>
<dbReference type="PANTHER" id="PTHR35466:SF4">
    <property type="entry name" value="EXPRESSED PROTEIN"/>
    <property type="match status" value="1"/>
</dbReference>
<organism evidence="2 3">
    <name type="scientific">Heracleum sosnowskyi</name>
    <dbReference type="NCBI Taxonomy" id="360622"/>
    <lineage>
        <taxon>Eukaryota</taxon>
        <taxon>Viridiplantae</taxon>
        <taxon>Streptophyta</taxon>
        <taxon>Embryophyta</taxon>
        <taxon>Tracheophyta</taxon>
        <taxon>Spermatophyta</taxon>
        <taxon>Magnoliopsida</taxon>
        <taxon>eudicotyledons</taxon>
        <taxon>Gunneridae</taxon>
        <taxon>Pentapetalae</taxon>
        <taxon>asterids</taxon>
        <taxon>campanulids</taxon>
        <taxon>Apiales</taxon>
        <taxon>Apiaceae</taxon>
        <taxon>Apioideae</taxon>
        <taxon>apioid superclade</taxon>
        <taxon>Tordylieae</taxon>
        <taxon>Tordyliinae</taxon>
        <taxon>Heracleum</taxon>
    </lineage>
</organism>
<protein>
    <submittedName>
        <fullName evidence="2">Pistil-specific extensin protein</fullName>
    </submittedName>
</protein>
<dbReference type="EMBL" id="JAUIZM010000008">
    <property type="protein sequence ID" value="KAK1371159.1"/>
    <property type="molecule type" value="Genomic_DNA"/>
</dbReference>
<sequence>MAADDSFVTPGSIPFRWEIRPGVPKIYHRELSPPFHQQEVDRYHNTTRPSSVPGTPQKLKPPPAGYYSNLHRAPEIRPYETQSVSQGCFPTSPLLRQKSKRKGIKKLLKPEFGSEWGYSLDLETLARWSESSWKSFAFYDSPSSSSFSSFRSSPRPACDAEWAGFGLF</sequence>
<evidence type="ECO:0000313" key="3">
    <source>
        <dbReference type="Proteomes" id="UP001237642"/>
    </source>
</evidence>
<dbReference type="PANTHER" id="PTHR35466">
    <property type="entry name" value="SERINE/ARGININE REPETITIVE MATRIX PROTEIN 1"/>
    <property type="match status" value="1"/>
</dbReference>
<reference evidence="2" key="2">
    <citation type="submission" date="2023-05" db="EMBL/GenBank/DDBJ databases">
        <authorList>
            <person name="Schelkunov M.I."/>
        </authorList>
    </citation>
    <scope>NUCLEOTIDE SEQUENCE</scope>
    <source>
        <strain evidence="2">Hsosn_3</strain>
        <tissue evidence="2">Leaf</tissue>
    </source>
</reference>